<proteinExistence type="predicted"/>
<dbReference type="AlphaFoldDB" id="Q6ZGF7"/>
<reference evidence="1" key="2">
    <citation type="submission" date="2001-09" db="EMBL/GenBank/DDBJ databases">
        <title>Oryza sativa nipponbare(GA3) genomic DNA, chromosome 2, BAC clone:OJ1287_H05.</title>
        <authorList>
            <person name="Sasaki T."/>
            <person name="Matsumoto T."/>
            <person name="Yamamoto K."/>
        </authorList>
    </citation>
    <scope>NUCLEOTIDE SEQUENCE</scope>
</reference>
<dbReference type="EMBL" id="AP004180">
    <property type="protein sequence ID" value="BAD37643.1"/>
    <property type="molecule type" value="Genomic_DNA"/>
</dbReference>
<gene>
    <name evidence="2" type="ORF">OJ1126_B05.42</name>
    <name evidence="1" type="ORF">OJ1287_H05.9</name>
</gene>
<organism evidence="1 3">
    <name type="scientific">Oryza sativa subsp. japonica</name>
    <name type="common">Rice</name>
    <dbReference type="NCBI Taxonomy" id="39947"/>
    <lineage>
        <taxon>Eukaryota</taxon>
        <taxon>Viridiplantae</taxon>
        <taxon>Streptophyta</taxon>
        <taxon>Embryophyta</taxon>
        <taxon>Tracheophyta</taxon>
        <taxon>Spermatophyta</taxon>
        <taxon>Magnoliopsida</taxon>
        <taxon>Liliopsida</taxon>
        <taxon>Poales</taxon>
        <taxon>Poaceae</taxon>
        <taxon>BOP clade</taxon>
        <taxon>Oryzoideae</taxon>
        <taxon>Oryzeae</taxon>
        <taxon>Oryzinae</taxon>
        <taxon>Oryza</taxon>
        <taxon>Oryza sativa</taxon>
    </lineage>
</organism>
<dbReference type="Proteomes" id="UP000000763">
    <property type="component" value="Chromosome 2"/>
</dbReference>
<protein>
    <submittedName>
        <fullName evidence="1">Uncharacterized protein</fullName>
    </submittedName>
</protein>
<accession>Q6ZGF7</accession>
<reference evidence="3" key="4">
    <citation type="journal article" date="2008" name="Nucleic Acids Res.">
        <title>The rice annotation project database (RAP-DB): 2008 update.</title>
        <authorList>
            <consortium name="The rice annotation project (RAP)"/>
        </authorList>
    </citation>
    <scope>GENOME REANNOTATION</scope>
    <source>
        <strain evidence="3">cv. Nipponbare</strain>
    </source>
</reference>
<evidence type="ECO:0000313" key="1">
    <source>
        <dbReference type="EMBL" id="BAD16951.1"/>
    </source>
</evidence>
<reference evidence="3" key="3">
    <citation type="journal article" date="2005" name="Nature">
        <title>The map-based sequence of the rice genome.</title>
        <authorList>
            <consortium name="International rice genome sequencing project (IRGSP)"/>
            <person name="Matsumoto T."/>
            <person name="Wu J."/>
            <person name="Kanamori H."/>
            <person name="Katayose Y."/>
            <person name="Fujisawa M."/>
            <person name="Namiki N."/>
            <person name="Mizuno H."/>
            <person name="Yamamoto K."/>
            <person name="Antonio B.A."/>
            <person name="Baba T."/>
            <person name="Sakata K."/>
            <person name="Nagamura Y."/>
            <person name="Aoki H."/>
            <person name="Arikawa K."/>
            <person name="Arita K."/>
            <person name="Bito T."/>
            <person name="Chiden Y."/>
            <person name="Fujitsuka N."/>
            <person name="Fukunaka R."/>
            <person name="Hamada M."/>
            <person name="Harada C."/>
            <person name="Hayashi A."/>
            <person name="Hijishita S."/>
            <person name="Honda M."/>
            <person name="Hosokawa S."/>
            <person name="Ichikawa Y."/>
            <person name="Idonuma A."/>
            <person name="Iijima M."/>
            <person name="Ikeda M."/>
            <person name="Ikeno M."/>
            <person name="Ito K."/>
            <person name="Ito S."/>
            <person name="Ito T."/>
            <person name="Ito Y."/>
            <person name="Ito Y."/>
            <person name="Iwabuchi A."/>
            <person name="Kamiya K."/>
            <person name="Karasawa W."/>
            <person name="Kurita K."/>
            <person name="Katagiri S."/>
            <person name="Kikuta A."/>
            <person name="Kobayashi H."/>
            <person name="Kobayashi N."/>
            <person name="Machita K."/>
            <person name="Maehara T."/>
            <person name="Masukawa M."/>
            <person name="Mizubayashi T."/>
            <person name="Mukai Y."/>
            <person name="Nagasaki H."/>
            <person name="Nagata Y."/>
            <person name="Naito S."/>
            <person name="Nakashima M."/>
            <person name="Nakama Y."/>
            <person name="Nakamichi Y."/>
            <person name="Nakamura M."/>
            <person name="Meguro A."/>
            <person name="Negishi M."/>
            <person name="Ohta I."/>
            <person name="Ohta T."/>
            <person name="Okamoto M."/>
            <person name="Ono N."/>
            <person name="Saji S."/>
            <person name="Sakaguchi M."/>
            <person name="Sakai K."/>
            <person name="Shibata M."/>
            <person name="Shimokawa T."/>
            <person name="Song J."/>
            <person name="Takazaki Y."/>
            <person name="Terasawa K."/>
            <person name="Tsugane M."/>
            <person name="Tsuji K."/>
            <person name="Ueda S."/>
            <person name="Waki K."/>
            <person name="Yamagata H."/>
            <person name="Yamamoto M."/>
            <person name="Yamamoto S."/>
            <person name="Yamane H."/>
            <person name="Yoshiki S."/>
            <person name="Yoshihara R."/>
            <person name="Yukawa K."/>
            <person name="Zhong H."/>
            <person name="Yano M."/>
            <person name="Yuan Q."/>
            <person name="Ouyang S."/>
            <person name="Liu J."/>
            <person name="Jones K.M."/>
            <person name="Gansberger K."/>
            <person name="Moffat K."/>
            <person name="Hill J."/>
            <person name="Bera J."/>
            <person name="Fadrosh D."/>
            <person name="Jin S."/>
            <person name="Johri S."/>
            <person name="Kim M."/>
            <person name="Overton L."/>
            <person name="Reardon M."/>
            <person name="Tsitrin T."/>
            <person name="Vuong H."/>
            <person name="Weaver B."/>
            <person name="Ciecko A."/>
            <person name="Tallon L."/>
            <person name="Jackson J."/>
            <person name="Pai G."/>
            <person name="Aken S.V."/>
            <person name="Utterback T."/>
            <person name="Reidmuller S."/>
            <person name="Feldblyum T."/>
            <person name="Hsiao J."/>
            <person name="Zismann V."/>
            <person name="Iobst S."/>
            <person name="de Vazeille A.R."/>
            <person name="Buell C.R."/>
            <person name="Ying K."/>
            <person name="Li Y."/>
            <person name="Lu T."/>
            <person name="Huang Y."/>
            <person name="Zhao Q."/>
            <person name="Feng Q."/>
            <person name="Zhang L."/>
            <person name="Zhu J."/>
            <person name="Weng Q."/>
            <person name="Mu J."/>
            <person name="Lu Y."/>
            <person name="Fan D."/>
            <person name="Liu Y."/>
            <person name="Guan J."/>
            <person name="Zhang Y."/>
            <person name="Yu S."/>
            <person name="Liu X."/>
            <person name="Zhang Y."/>
            <person name="Hong G."/>
            <person name="Han B."/>
            <person name="Choisne N."/>
            <person name="Demange N."/>
            <person name="Orjeda G."/>
            <person name="Samain S."/>
            <person name="Cattolico L."/>
            <person name="Pelletier E."/>
            <person name="Couloux A."/>
            <person name="Segurens B."/>
            <person name="Wincker P."/>
            <person name="D'Hont A."/>
            <person name="Scarpelli C."/>
            <person name="Weissenbach J."/>
            <person name="Salanoubat M."/>
            <person name="Quetier F."/>
            <person name="Yu Y."/>
            <person name="Kim H.R."/>
            <person name="Rambo T."/>
            <person name="Currie J."/>
            <person name="Collura K."/>
            <person name="Luo M."/>
            <person name="Yang T."/>
            <person name="Ammiraju J.S.S."/>
            <person name="Engler F."/>
            <person name="Soderlund C."/>
            <person name="Wing R.A."/>
            <person name="Palmer L.E."/>
            <person name="de la Bastide M."/>
            <person name="Spiegel L."/>
            <person name="Nascimento L."/>
            <person name="Zutavern T."/>
            <person name="O'Shaughnessy A."/>
            <person name="Dike S."/>
            <person name="Dedhia N."/>
            <person name="Preston R."/>
            <person name="Balija V."/>
            <person name="McCombie W.R."/>
            <person name="Chow T."/>
            <person name="Chen H."/>
            <person name="Chung M."/>
            <person name="Chen C."/>
            <person name="Shaw J."/>
            <person name="Wu H."/>
            <person name="Hsiao K."/>
            <person name="Chao Y."/>
            <person name="Chu M."/>
            <person name="Cheng C."/>
            <person name="Hour A."/>
            <person name="Lee P."/>
            <person name="Lin S."/>
            <person name="Lin Y."/>
            <person name="Liou J."/>
            <person name="Liu S."/>
            <person name="Hsing Y."/>
            <person name="Raghuvanshi S."/>
            <person name="Mohanty A."/>
            <person name="Bharti A.K."/>
            <person name="Gaur A."/>
            <person name="Gupta V."/>
            <person name="Kumar D."/>
            <person name="Ravi V."/>
            <person name="Vij S."/>
            <person name="Kapur A."/>
            <person name="Khurana P."/>
            <person name="Khurana P."/>
            <person name="Khurana J.P."/>
            <person name="Tyagi A.K."/>
            <person name="Gaikwad K."/>
            <person name="Singh A."/>
            <person name="Dalal V."/>
            <person name="Srivastava S."/>
            <person name="Dixit A."/>
            <person name="Pal A.K."/>
            <person name="Ghazi I.A."/>
            <person name="Yadav M."/>
            <person name="Pandit A."/>
            <person name="Bhargava A."/>
            <person name="Sureshbabu K."/>
            <person name="Batra K."/>
            <person name="Sharma T.R."/>
            <person name="Mohapatra T."/>
            <person name="Singh N.K."/>
            <person name="Messing J."/>
            <person name="Nelson A.B."/>
            <person name="Fuks G."/>
            <person name="Kavchok S."/>
            <person name="Keizer G."/>
            <person name="Linton E."/>
            <person name="Llaca V."/>
            <person name="Song R."/>
            <person name="Tanyolac B."/>
            <person name="Young S."/>
            <person name="Ho-Il K."/>
            <person name="Hahn J.H."/>
            <person name="Sangsakoo G."/>
            <person name="Vanavichit A."/>
            <person name="de Mattos Luiz.A.T."/>
            <person name="Zimmer P.D."/>
            <person name="Malone G."/>
            <person name="Dellagostin O."/>
            <person name="de Oliveira A.C."/>
            <person name="Bevan M."/>
            <person name="Bancroft I."/>
            <person name="Minx P."/>
            <person name="Cordum H."/>
            <person name="Wilson R."/>
            <person name="Cheng Z."/>
            <person name="Jin W."/>
            <person name="Jiang J."/>
            <person name="Leong S.A."/>
            <person name="Iwama H."/>
            <person name="Gojobori T."/>
            <person name="Itoh T."/>
            <person name="Niimura Y."/>
            <person name="Fujii Y."/>
            <person name="Habara T."/>
            <person name="Sakai H."/>
            <person name="Sato Y."/>
            <person name="Wilson G."/>
            <person name="Kumar K."/>
            <person name="McCouch S."/>
            <person name="Juretic N."/>
            <person name="Hoen D."/>
            <person name="Wright S."/>
            <person name="Bruskiewich R."/>
            <person name="Bureau T."/>
            <person name="Miyao A."/>
            <person name="Hirochika H."/>
            <person name="Nishikawa T."/>
            <person name="Kadowaki K."/>
            <person name="Sugiura M."/>
            <person name="Burr B."/>
            <person name="Sasaki T."/>
        </authorList>
    </citation>
    <scope>NUCLEOTIDE SEQUENCE [LARGE SCALE GENOMIC DNA]</scope>
    <source>
        <strain evidence="3">cv. Nipponbare</strain>
    </source>
</reference>
<evidence type="ECO:0000313" key="2">
    <source>
        <dbReference type="EMBL" id="BAD37643.1"/>
    </source>
</evidence>
<name>Q6ZGF7_ORYSJ</name>
<evidence type="ECO:0000313" key="3">
    <source>
        <dbReference type="Proteomes" id="UP000000763"/>
    </source>
</evidence>
<sequence length="66" mass="7434">MKNGKSEGSKGLAAGVFPWCQQTYFDAADIVVKKKNKLINSGWLYARGAADLNDLYLVYVMRKQVY</sequence>
<reference evidence="2" key="1">
    <citation type="submission" date="2001-09" db="EMBL/GenBank/DDBJ databases">
        <title>Oryza sativa nipponbare(GA3) genomic DNA, chromosome 2, BAC clone:OJ1126_B05.</title>
        <authorList>
            <person name="Sasaki T."/>
            <person name="Matsumoto T."/>
            <person name="Yamamoto K."/>
        </authorList>
    </citation>
    <scope>NUCLEOTIDE SEQUENCE</scope>
</reference>
<dbReference type="EMBL" id="AP004136">
    <property type="protein sequence ID" value="BAD16951.1"/>
    <property type="molecule type" value="Genomic_DNA"/>
</dbReference>